<dbReference type="GO" id="GO:0120241">
    <property type="term" value="F:2-iminobutanoate/2-iminopropanoate deaminase"/>
    <property type="evidence" value="ECO:0007669"/>
    <property type="project" value="UniProtKB-EC"/>
</dbReference>
<dbReference type="InterPro" id="IPR035959">
    <property type="entry name" value="RutC-like_sf"/>
</dbReference>
<dbReference type="PANTHER" id="PTHR11803">
    <property type="entry name" value="2-IMINOBUTANOATE/2-IMINOPROPANOATE DEAMINASE RIDA"/>
    <property type="match status" value="1"/>
</dbReference>
<organism evidence="2 3">
    <name type="scientific">Neoroseomonas alkaliterrae</name>
    <dbReference type="NCBI Taxonomy" id="1452450"/>
    <lineage>
        <taxon>Bacteria</taxon>
        <taxon>Pseudomonadati</taxon>
        <taxon>Pseudomonadota</taxon>
        <taxon>Alphaproteobacteria</taxon>
        <taxon>Acetobacterales</taxon>
        <taxon>Acetobacteraceae</taxon>
        <taxon>Neoroseomonas</taxon>
    </lineage>
</organism>
<accession>A0A840XVS7</accession>
<sequence length="132" mass="13792">MSGPPFAIFGPPAPGERRPFSRATRAGGLVFVSGHSAPHDPAQGIHRGATAAEQTRNALAMLDRILREAGSSLARAVQVTMLITDPADYDECNAEYVKHFPGGLPARHTARFGVPTEAKVGFACIALAGEAA</sequence>
<name>A0A840XVS7_9PROT</name>
<dbReference type="Pfam" id="PF01042">
    <property type="entry name" value="Ribonuc_L-PSP"/>
    <property type="match status" value="1"/>
</dbReference>
<evidence type="ECO:0000256" key="1">
    <source>
        <dbReference type="SAM" id="MobiDB-lite"/>
    </source>
</evidence>
<dbReference type="Proteomes" id="UP000562254">
    <property type="component" value="Unassembled WGS sequence"/>
</dbReference>
<dbReference type="EMBL" id="JACIJE010000008">
    <property type="protein sequence ID" value="MBB5690739.1"/>
    <property type="molecule type" value="Genomic_DNA"/>
</dbReference>
<comment type="caution">
    <text evidence="2">The sequence shown here is derived from an EMBL/GenBank/DDBJ whole genome shotgun (WGS) entry which is preliminary data.</text>
</comment>
<evidence type="ECO:0000313" key="2">
    <source>
        <dbReference type="EMBL" id="MBB5690739.1"/>
    </source>
</evidence>
<dbReference type="AlphaFoldDB" id="A0A840XVS7"/>
<dbReference type="RefSeq" id="WP_184485891.1">
    <property type="nucleotide sequence ID" value="NZ_JAAEDJ010000156.1"/>
</dbReference>
<gene>
    <name evidence="2" type="ORF">FHS88_002879</name>
</gene>
<feature type="compositionally biased region" description="Low complexity" evidence="1">
    <location>
        <begin position="1"/>
        <end position="10"/>
    </location>
</feature>
<dbReference type="SUPFAM" id="SSF55298">
    <property type="entry name" value="YjgF-like"/>
    <property type="match status" value="1"/>
</dbReference>
<dbReference type="PANTHER" id="PTHR11803:SF39">
    <property type="entry name" value="2-IMINOBUTANOATE_2-IMINOPROPANOATE DEAMINASE"/>
    <property type="match status" value="1"/>
</dbReference>
<dbReference type="InterPro" id="IPR006175">
    <property type="entry name" value="YjgF/YER057c/UK114"/>
</dbReference>
<reference evidence="2 3" key="1">
    <citation type="submission" date="2020-08" db="EMBL/GenBank/DDBJ databases">
        <title>Genomic Encyclopedia of Type Strains, Phase IV (KMG-IV): sequencing the most valuable type-strain genomes for metagenomic binning, comparative biology and taxonomic classification.</title>
        <authorList>
            <person name="Goeker M."/>
        </authorList>
    </citation>
    <scope>NUCLEOTIDE SEQUENCE [LARGE SCALE GENOMIC DNA]</scope>
    <source>
        <strain evidence="2 3">DSM 25895</strain>
    </source>
</reference>
<proteinExistence type="predicted"/>
<dbReference type="GO" id="GO:0005829">
    <property type="term" value="C:cytosol"/>
    <property type="evidence" value="ECO:0007669"/>
    <property type="project" value="TreeGrafter"/>
</dbReference>
<dbReference type="EC" id="3.5.99.10" evidence="2"/>
<feature type="region of interest" description="Disordered" evidence="1">
    <location>
        <begin position="1"/>
        <end position="20"/>
    </location>
</feature>
<keyword evidence="2" id="KW-0378">Hydrolase</keyword>
<protein>
    <submittedName>
        <fullName evidence="2">2-iminobutanoate/2-iminopropanoate deaminase</fullName>
        <ecNumber evidence="2">3.5.99.10</ecNumber>
    </submittedName>
</protein>
<keyword evidence="3" id="KW-1185">Reference proteome</keyword>
<dbReference type="Gene3D" id="3.30.1330.40">
    <property type="entry name" value="RutC-like"/>
    <property type="match status" value="1"/>
</dbReference>
<evidence type="ECO:0000313" key="3">
    <source>
        <dbReference type="Proteomes" id="UP000562254"/>
    </source>
</evidence>
<dbReference type="CDD" id="cd00448">
    <property type="entry name" value="YjgF_YER057c_UK114_family"/>
    <property type="match status" value="1"/>
</dbReference>